<protein>
    <submittedName>
        <fullName evidence="7">Uncharacterized protein</fullName>
    </submittedName>
</protein>
<dbReference type="EMBL" id="MJFZ01000158">
    <property type="protein sequence ID" value="RAW35777.1"/>
    <property type="molecule type" value="Genomic_DNA"/>
</dbReference>
<organism evidence="7 8">
    <name type="scientific">Phytophthora cactorum</name>
    <dbReference type="NCBI Taxonomy" id="29920"/>
    <lineage>
        <taxon>Eukaryota</taxon>
        <taxon>Sar</taxon>
        <taxon>Stramenopiles</taxon>
        <taxon>Oomycota</taxon>
        <taxon>Peronosporomycetes</taxon>
        <taxon>Peronosporales</taxon>
        <taxon>Peronosporaceae</taxon>
        <taxon>Phytophthora</taxon>
    </lineage>
</organism>
<dbReference type="VEuPathDB" id="FungiDB:PC110_g7904"/>
<dbReference type="AlphaFoldDB" id="A0A329SG18"/>
<feature type="region of interest" description="Disordered" evidence="1">
    <location>
        <begin position="29"/>
        <end position="64"/>
    </location>
</feature>
<dbReference type="Proteomes" id="UP000697107">
    <property type="component" value="Unassembled WGS sequence"/>
</dbReference>
<evidence type="ECO:0000313" key="8">
    <source>
        <dbReference type="Proteomes" id="UP000251314"/>
    </source>
</evidence>
<reference evidence="7 8" key="1">
    <citation type="submission" date="2018-01" db="EMBL/GenBank/DDBJ databases">
        <title>Draft genome of the strawberry crown rot pathogen Phytophthora cactorum.</title>
        <authorList>
            <person name="Armitage A.D."/>
            <person name="Lysoe E."/>
            <person name="Nellist C.F."/>
            <person name="Harrison R.J."/>
            <person name="Brurberg M.B."/>
        </authorList>
    </citation>
    <scope>NUCLEOTIDE SEQUENCE [LARGE SCALE GENOMIC DNA]</scope>
    <source>
        <strain evidence="7 8">10300</strain>
    </source>
</reference>
<dbReference type="Proteomes" id="UP000774804">
    <property type="component" value="Unassembled WGS sequence"/>
</dbReference>
<evidence type="ECO:0000256" key="1">
    <source>
        <dbReference type="SAM" id="MobiDB-lite"/>
    </source>
</evidence>
<gene>
    <name evidence="6" type="ORF">JG687_00001948</name>
    <name evidence="7" type="ORF">PC110_g7904</name>
    <name evidence="2" type="ORF">PC113_g8589</name>
    <name evidence="3" type="ORF">PC115_g7618</name>
    <name evidence="4" type="ORF">PC117_g8484</name>
    <name evidence="5" type="ORF">PC118_g7832</name>
</gene>
<evidence type="ECO:0000313" key="6">
    <source>
        <dbReference type="EMBL" id="KAG6971590.1"/>
    </source>
</evidence>
<evidence type="ECO:0000313" key="4">
    <source>
        <dbReference type="EMBL" id="KAG2945398.1"/>
    </source>
</evidence>
<dbReference type="EMBL" id="RCML01000192">
    <property type="protein sequence ID" value="KAG2986398.1"/>
    <property type="molecule type" value="Genomic_DNA"/>
</dbReference>
<dbReference type="Proteomes" id="UP000688947">
    <property type="component" value="Unassembled WGS sequence"/>
</dbReference>
<name>A0A329SG18_9STRA</name>
<evidence type="ECO:0000313" key="2">
    <source>
        <dbReference type="EMBL" id="KAG2859817.1"/>
    </source>
</evidence>
<dbReference type="EMBL" id="JAENGZ010000049">
    <property type="protein sequence ID" value="KAG6971590.1"/>
    <property type="molecule type" value="Genomic_DNA"/>
</dbReference>
<dbReference type="Proteomes" id="UP000251314">
    <property type="component" value="Unassembled WGS sequence"/>
</dbReference>
<dbReference type="EMBL" id="RCMK01000184">
    <property type="protein sequence ID" value="KAG2945398.1"/>
    <property type="molecule type" value="Genomic_DNA"/>
</dbReference>
<keyword evidence="8" id="KW-1185">Reference proteome</keyword>
<dbReference type="Proteomes" id="UP000736787">
    <property type="component" value="Unassembled WGS sequence"/>
</dbReference>
<dbReference type="OrthoDB" id="10288529at2759"/>
<evidence type="ECO:0000313" key="5">
    <source>
        <dbReference type="EMBL" id="KAG2986398.1"/>
    </source>
</evidence>
<sequence>MIVLSRKVMAVVDDIVATIVEGTVVEESPRTLTRAESAASTKRSRRILKDESEEDVTLSSAEDNTSAAKPMIAACVVNGDPN</sequence>
<evidence type="ECO:0000313" key="7">
    <source>
        <dbReference type="EMBL" id="RAW35777.1"/>
    </source>
</evidence>
<reference evidence="6" key="3">
    <citation type="submission" date="2021-01" db="EMBL/GenBank/DDBJ databases">
        <title>Phytophthora aleatoria, a newly-described species from Pinus radiata is distinct from Phytophthora cactorum isolates based on comparative genomics.</title>
        <authorList>
            <person name="Mcdougal R."/>
            <person name="Panda P."/>
            <person name="Williams N."/>
            <person name="Studholme D.J."/>
        </authorList>
    </citation>
    <scope>NUCLEOTIDE SEQUENCE</scope>
    <source>
        <strain evidence="6">NZFS 3830</strain>
    </source>
</reference>
<dbReference type="EMBL" id="RCMG01000204">
    <property type="protein sequence ID" value="KAG2859817.1"/>
    <property type="molecule type" value="Genomic_DNA"/>
</dbReference>
<dbReference type="EMBL" id="RCMI01000187">
    <property type="protein sequence ID" value="KAG2927248.1"/>
    <property type="molecule type" value="Genomic_DNA"/>
</dbReference>
<proteinExistence type="predicted"/>
<accession>A0A329SG18</accession>
<reference evidence="2" key="2">
    <citation type="submission" date="2018-10" db="EMBL/GenBank/DDBJ databases">
        <title>Effector identification in a new, highly contiguous assembly of the strawberry crown rot pathogen Phytophthora cactorum.</title>
        <authorList>
            <person name="Armitage A.D."/>
            <person name="Nellist C.F."/>
            <person name="Bates H."/>
            <person name="Vickerstaff R.J."/>
            <person name="Harrison R.J."/>
        </authorList>
    </citation>
    <scope>NUCLEOTIDE SEQUENCE</scope>
    <source>
        <strain evidence="2">15-7</strain>
        <strain evidence="3">4032</strain>
        <strain evidence="4">4040</strain>
        <strain evidence="5">P415</strain>
    </source>
</reference>
<evidence type="ECO:0000313" key="3">
    <source>
        <dbReference type="EMBL" id="KAG2927248.1"/>
    </source>
</evidence>
<comment type="caution">
    <text evidence="7">The sequence shown here is derived from an EMBL/GenBank/DDBJ whole genome shotgun (WGS) entry which is preliminary data.</text>
</comment>
<dbReference type="Proteomes" id="UP000735874">
    <property type="component" value="Unassembled WGS sequence"/>
</dbReference>